<protein>
    <submittedName>
        <fullName evidence="13">Dihydroorotate dehydrogenase electron transfer subunit</fullName>
    </submittedName>
</protein>
<evidence type="ECO:0000256" key="7">
    <source>
        <dbReference type="ARBA" id="ARBA00022982"/>
    </source>
</evidence>
<evidence type="ECO:0000256" key="4">
    <source>
        <dbReference type="ARBA" id="ARBA00022714"/>
    </source>
</evidence>
<evidence type="ECO:0000256" key="5">
    <source>
        <dbReference type="ARBA" id="ARBA00022723"/>
    </source>
</evidence>
<dbReference type="InterPro" id="IPR039261">
    <property type="entry name" value="FNR_nucleotide-bd"/>
</dbReference>
<dbReference type="EMBL" id="DSBY01000301">
    <property type="protein sequence ID" value="HDS63930.1"/>
    <property type="molecule type" value="Genomic_DNA"/>
</dbReference>
<dbReference type="Gene3D" id="3.40.50.80">
    <property type="entry name" value="Nucleotide-binding domain of ferredoxin-NADP reductase (FNR) module"/>
    <property type="match status" value="1"/>
</dbReference>
<dbReference type="InterPro" id="IPR037117">
    <property type="entry name" value="Dihydroorotate_DH_ele_sf"/>
</dbReference>
<dbReference type="Pfam" id="PF10418">
    <property type="entry name" value="DHODB_Fe-S_bind"/>
    <property type="match status" value="1"/>
</dbReference>
<dbReference type="CDD" id="cd06220">
    <property type="entry name" value="DHOD_e_trans_like2"/>
    <property type="match status" value="1"/>
</dbReference>
<reference evidence="13" key="1">
    <citation type="journal article" date="2020" name="mSystems">
        <title>Genome- and Community-Level Interaction Insights into Carbon Utilization and Element Cycling Functions of Hydrothermarchaeota in Hydrothermal Sediment.</title>
        <authorList>
            <person name="Zhou Z."/>
            <person name="Liu Y."/>
            <person name="Xu W."/>
            <person name="Pan J."/>
            <person name="Luo Z.H."/>
            <person name="Li M."/>
        </authorList>
    </citation>
    <scope>NUCLEOTIDE SEQUENCE</scope>
    <source>
        <strain evidence="13">SpSt-1183</strain>
    </source>
</reference>
<keyword evidence="7" id="KW-0249">Electron transport</keyword>
<keyword evidence="8 11" id="KW-0408">Iron</keyword>
<dbReference type="SUPFAM" id="SSF63380">
    <property type="entry name" value="Riboflavin synthase domain-like"/>
    <property type="match status" value="1"/>
</dbReference>
<dbReference type="InterPro" id="IPR017927">
    <property type="entry name" value="FAD-bd_FR_type"/>
</dbReference>
<dbReference type="PANTHER" id="PTHR43513:SF3">
    <property type="entry name" value="DIHYDROOROTATE DEHYDROGENASE B (NAD(+)), ELECTRON TRANSFER SUBUNIT-RELATED"/>
    <property type="match status" value="1"/>
</dbReference>
<dbReference type="GO" id="GO:0016491">
    <property type="term" value="F:oxidoreductase activity"/>
    <property type="evidence" value="ECO:0007669"/>
    <property type="project" value="InterPro"/>
</dbReference>
<accession>A0A831LW42</accession>
<feature type="binding site" evidence="11">
    <location>
        <position position="226"/>
    </location>
    <ligand>
        <name>[2Fe-2S] cluster</name>
        <dbReference type="ChEBI" id="CHEBI:190135"/>
    </ligand>
</feature>
<gene>
    <name evidence="13" type="ORF">ENN52_07415</name>
</gene>
<comment type="caution">
    <text evidence="13">The sequence shown here is derived from an EMBL/GenBank/DDBJ whole genome shotgun (WGS) entry which is preliminary data.</text>
</comment>
<dbReference type="GO" id="GO:0006221">
    <property type="term" value="P:pyrimidine nucleotide biosynthetic process"/>
    <property type="evidence" value="ECO:0007669"/>
    <property type="project" value="InterPro"/>
</dbReference>
<dbReference type="SUPFAM" id="SSF52343">
    <property type="entry name" value="Ferredoxin reductase-like, C-terminal NADP-linked domain"/>
    <property type="match status" value="1"/>
</dbReference>
<evidence type="ECO:0000256" key="9">
    <source>
        <dbReference type="ARBA" id="ARBA00023014"/>
    </source>
</evidence>
<dbReference type="InterPro" id="IPR017938">
    <property type="entry name" value="Riboflavin_synthase-like_b-brl"/>
</dbReference>
<evidence type="ECO:0000256" key="6">
    <source>
        <dbReference type="ARBA" id="ARBA00022827"/>
    </source>
</evidence>
<dbReference type="GO" id="GO:0050660">
    <property type="term" value="F:flavin adenine dinucleotide binding"/>
    <property type="evidence" value="ECO:0007669"/>
    <property type="project" value="InterPro"/>
</dbReference>
<keyword evidence="5 11" id="KW-0479">Metal-binding</keyword>
<name>A0A831LW42_9EURY</name>
<comment type="cofactor">
    <cofactor evidence="11">
        <name>[2Fe-2S] cluster</name>
        <dbReference type="ChEBI" id="CHEBI:190135"/>
    </cofactor>
    <text evidence="11">Binds 1 [2Fe-2S] cluster per subunit.</text>
</comment>
<dbReference type="PANTHER" id="PTHR43513">
    <property type="entry name" value="DIHYDROOROTATE DEHYDROGENASE B (NAD(+)), ELECTRON TRANSFER SUBUNIT"/>
    <property type="match status" value="1"/>
</dbReference>
<feature type="binding site" evidence="11">
    <location>
        <position position="216"/>
    </location>
    <ligand>
        <name>[2Fe-2S] cluster</name>
        <dbReference type="ChEBI" id="CHEBI:190135"/>
    </ligand>
</feature>
<comment type="similarity">
    <text evidence="1">Belongs to the PyrK family.</text>
</comment>
<evidence type="ECO:0000256" key="2">
    <source>
        <dbReference type="ARBA" id="ARBA00022448"/>
    </source>
</evidence>
<dbReference type="Proteomes" id="UP000885648">
    <property type="component" value="Unassembled WGS sequence"/>
</dbReference>
<dbReference type="InterPro" id="IPR012165">
    <property type="entry name" value="Cyt_c3_hydrogenase_gsu"/>
</dbReference>
<proteinExistence type="inferred from homology"/>
<dbReference type="InterPro" id="IPR019480">
    <property type="entry name" value="Dihydroorotate_DH_Fe-S-bd"/>
</dbReference>
<feature type="domain" description="FAD-binding FR-type" evidence="12">
    <location>
        <begin position="6"/>
        <end position="93"/>
    </location>
</feature>
<dbReference type="AlphaFoldDB" id="A0A831LW42"/>
<dbReference type="GO" id="GO:0046872">
    <property type="term" value="F:metal ion binding"/>
    <property type="evidence" value="ECO:0007669"/>
    <property type="project" value="UniProtKB-KW"/>
</dbReference>
<feature type="binding site" evidence="11">
    <location>
        <position position="213"/>
    </location>
    <ligand>
        <name>[2Fe-2S] cluster</name>
        <dbReference type="ChEBI" id="CHEBI:190135"/>
    </ligand>
</feature>
<keyword evidence="9 11" id="KW-0411">Iron-sulfur</keyword>
<dbReference type="InterPro" id="IPR050353">
    <property type="entry name" value="PyrK_electron_transfer"/>
</dbReference>
<feature type="binding site" evidence="11">
    <location>
        <position position="208"/>
    </location>
    <ligand>
        <name>[2Fe-2S] cluster</name>
        <dbReference type="ChEBI" id="CHEBI:190135"/>
    </ligand>
</feature>
<dbReference type="GO" id="GO:0051537">
    <property type="term" value="F:2 iron, 2 sulfur cluster binding"/>
    <property type="evidence" value="ECO:0007669"/>
    <property type="project" value="UniProtKB-KW"/>
</dbReference>
<dbReference type="NCBIfam" id="NF000796">
    <property type="entry name" value="PRK00054.1-1"/>
    <property type="match status" value="1"/>
</dbReference>
<dbReference type="Gene3D" id="2.40.30.10">
    <property type="entry name" value="Translation factors"/>
    <property type="match status" value="1"/>
</dbReference>
<evidence type="ECO:0000259" key="12">
    <source>
        <dbReference type="PROSITE" id="PS51384"/>
    </source>
</evidence>
<evidence type="ECO:0000313" key="13">
    <source>
        <dbReference type="EMBL" id="HDS63930.1"/>
    </source>
</evidence>
<evidence type="ECO:0000256" key="11">
    <source>
        <dbReference type="PIRSR" id="PIRSR006816-2"/>
    </source>
</evidence>
<dbReference type="PIRSF" id="PIRSF006816">
    <property type="entry name" value="Cyc3_hyd_g"/>
    <property type="match status" value="1"/>
</dbReference>
<keyword evidence="3" id="KW-0285">Flavoprotein</keyword>
<sequence length="270" mass="28883">MTDLPMMPVPVTIKAIVEETPSIRTFYFDPAVPSSPGQFVMVWVPGVDEIPMALSSEYSITVQRVGDATTAMFNLVVGDKLGIRGPLGNGFAVSGRTLAIGGGVGVAPLLNLVTAGAVSTFLLGARTKDELLFAPVIASACSLRIATDDGTAGRQGFVTDLMDEIDLADYDHICVCGPEIMMVKVLERLNKAGVAERGQFSLHRYMKCGLGICGSCSMDPRGLRVCRDGPVFTGIDLLETEFGKYTRDATGSRVYFPPLHPEKKDEKSGE</sequence>
<keyword evidence="2" id="KW-0813">Transport</keyword>
<keyword evidence="6" id="KW-0274">FAD</keyword>
<dbReference type="PROSITE" id="PS51384">
    <property type="entry name" value="FAD_FR"/>
    <property type="match status" value="1"/>
</dbReference>
<comment type="cofactor">
    <cofactor evidence="10">
        <name>[2Fe-2S] cluster</name>
        <dbReference type="ChEBI" id="CHEBI:190135"/>
    </cofactor>
</comment>
<dbReference type="Gene3D" id="2.10.240.10">
    <property type="entry name" value="Dihydroorotate dehydrogenase, electron transfer subunit"/>
    <property type="match status" value="1"/>
</dbReference>
<organism evidence="13">
    <name type="scientific">Methanofollis liminatans</name>
    <dbReference type="NCBI Taxonomy" id="2201"/>
    <lineage>
        <taxon>Archaea</taxon>
        <taxon>Methanobacteriati</taxon>
        <taxon>Methanobacteriota</taxon>
        <taxon>Stenosarchaea group</taxon>
        <taxon>Methanomicrobia</taxon>
        <taxon>Methanomicrobiales</taxon>
        <taxon>Methanomicrobiaceae</taxon>
        <taxon>Methanofollis</taxon>
    </lineage>
</organism>
<keyword evidence="4 11" id="KW-0001">2Fe-2S</keyword>
<evidence type="ECO:0000256" key="3">
    <source>
        <dbReference type="ARBA" id="ARBA00022630"/>
    </source>
</evidence>
<evidence type="ECO:0000256" key="1">
    <source>
        <dbReference type="ARBA" id="ARBA00006422"/>
    </source>
</evidence>
<evidence type="ECO:0000256" key="10">
    <source>
        <dbReference type="ARBA" id="ARBA00034078"/>
    </source>
</evidence>
<evidence type="ECO:0000256" key="8">
    <source>
        <dbReference type="ARBA" id="ARBA00023004"/>
    </source>
</evidence>